<dbReference type="STRING" id="1489064.WH96_11170"/>
<evidence type="ECO:0000256" key="6">
    <source>
        <dbReference type="ARBA" id="ARBA00022764"/>
    </source>
</evidence>
<keyword evidence="6" id="KW-0574">Periplasm</keyword>
<reference evidence="8 9" key="1">
    <citation type="submission" date="2015-03" db="EMBL/GenBank/DDBJ databases">
        <title>Genome Sequence of Kiloniella spongiae MEBiC09566, isolated from a marine sponge.</title>
        <authorList>
            <person name="Shao Z."/>
            <person name="Wang L."/>
            <person name="Li X."/>
        </authorList>
    </citation>
    <scope>NUCLEOTIDE SEQUENCE [LARGE SCALE GENOMIC DNA]</scope>
    <source>
        <strain evidence="8 9">MEBiC09566</strain>
    </source>
</reference>
<keyword evidence="4" id="KW-0813">Transport</keyword>
<dbReference type="AlphaFoldDB" id="A0A0H2MJZ6"/>
<organism evidence="8 9">
    <name type="scientific">Kiloniella spongiae</name>
    <dbReference type="NCBI Taxonomy" id="1489064"/>
    <lineage>
        <taxon>Bacteria</taxon>
        <taxon>Pseudomonadati</taxon>
        <taxon>Pseudomonadota</taxon>
        <taxon>Alphaproteobacteria</taxon>
        <taxon>Rhodospirillales</taxon>
        <taxon>Kiloniellaceae</taxon>
        <taxon>Kiloniella</taxon>
    </lineage>
</organism>
<comment type="subcellular location">
    <subcellularLocation>
        <location evidence="1">Periplasm</location>
    </subcellularLocation>
</comment>
<feature type="signal peptide" evidence="7">
    <location>
        <begin position="1"/>
        <end position="23"/>
    </location>
</feature>
<keyword evidence="5 7" id="KW-0732">Signal</keyword>
<dbReference type="PANTHER" id="PTHR30006">
    <property type="entry name" value="THIAMINE-BINDING PERIPLASMIC PROTEIN-RELATED"/>
    <property type="match status" value="1"/>
</dbReference>
<name>A0A0H2MJZ6_9PROT</name>
<gene>
    <name evidence="8" type="primary">tbpA</name>
    <name evidence="8" type="ORF">WH96_11170</name>
</gene>
<dbReference type="GO" id="GO:0030976">
    <property type="term" value="F:thiamine pyrophosphate binding"/>
    <property type="evidence" value="ECO:0007669"/>
    <property type="project" value="TreeGrafter"/>
</dbReference>
<dbReference type="Pfam" id="PF01547">
    <property type="entry name" value="SBP_bac_1"/>
    <property type="match status" value="1"/>
</dbReference>
<sequence>MRTTMAALTATTLALGLSLNAQAQEQDKKILTVYTYDSFAADWGAGPKVEKAFEASCNCDLKFVALDSSVGILSRLKLEGKDSTADVVLGLDTNLIAEAAATGLFAKSNVDLSNVDLPIDWKDEQFIPFDYGYFAFVYDSEKLANPPSSLDNLINGNPDLKIIIQDPRSSTPGLGLMMWMQNVYGDKSADAWKKLSPKIVTVTKGWSEAYGLFLDGEADMVLSYTTSPAYHIIAEEKKQYKAAIFSEGHYMQVEVAAQLKTAKEPELAQEFLNFIATSGFQSEIPTGNWMYPVIDLGKDLPGTFAELPRPDKSLLFAPEEAKNNRQAWVDNWLNSINH</sequence>
<dbReference type="InterPro" id="IPR005967">
    <property type="entry name" value="ThiB"/>
</dbReference>
<comment type="similarity">
    <text evidence="2">Belongs to the bacterial solute-binding protein 1 family.</text>
</comment>
<dbReference type="InterPro" id="IPR006059">
    <property type="entry name" value="SBP"/>
</dbReference>
<dbReference type="GO" id="GO:0030288">
    <property type="term" value="C:outer membrane-bounded periplasmic space"/>
    <property type="evidence" value="ECO:0007669"/>
    <property type="project" value="InterPro"/>
</dbReference>
<evidence type="ECO:0000256" key="7">
    <source>
        <dbReference type="SAM" id="SignalP"/>
    </source>
</evidence>
<dbReference type="NCBIfam" id="TIGR01276">
    <property type="entry name" value="thiB"/>
    <property type="match status" value="1"/>
</dbReference>
<keyword evidence="9" id="KW-1185">Reference proteome</keyword>
<proteinExistence type="inferred from homology"/>
<dbReference type="InterPro" id="IPR005948">
    <property type="entry name" value="ThiB-like"/>
</dbReference>
<dbReference type="InterPro" id="IPR006061">
    <property type="entry name" value="SBP_1_CS"/>
</dbReference>
<dbReference type="CDD" id="cd13545">
    <property type="entry name" value="PBP2_TbpA"/>
    <property type="match status" value="1"/>
</dbReference>
<dbReference type="PATRIC" id="fig|1489064.4.peg.3538"/>
<evidence type="ECO:0000313" key="9">
    <source>
        <dbReference type="Proteomes" id="UP000035444"/>
    </source>
</evidence>
<dbReference type="GO" id="GO:0015888">
    <property type="term" value="P:thiamine transport"/>
    <property type="evidence" value="ECO:0007669"/>
    <property type="project" value="InterPro"/>
</dbReference>
<dbReference type="Gene3D" id="3.40.190.10">
    <property type="entry name" value="Periplasmic binding protein-like II"/>
    <property type="match status" value="2"/>
</dbReference>
<evidence type="ECO:0000313" key="8">
    <source>
        <dbReference type="EMBL" id="KLN61067.1"/>
    </source>
</evidence>
<dbReference type="SUPFAM" id="SSF53850">
    <property type="entry name" value="Periplasmic binding protein-like II"/>
    <property type="match status" value="1"/>
</dbReference>
<dbReference type="PROSITE" id="PS01037">
    <property type="entry name" value="SBP_BACTERIAL_1"/>
    <property type="match status" value="1"/>
</dbReference>
<dbReference type="Proteomes" id="UP000035444">
    <property type="component" value="Unassembled WGS sequence"/>
</dbReference>
<dbReference type="PANTHER" id="PTHR30006:SF3">
    <property type="entry name" value="THIAMINE-BINDING PERIPLASMIC PROTEIN"/>
    <property type="match status" value="1"/>
</dbReference>
<evidence type="ECO:0000256" key="5">
    <source>
        <dbReference type="ARBA" id="ARBA00022729"/>
    </source>
</evidence>
<dbReference type="GO" id="GO:0055085">
    <property type="term" value="P:transmembrane transport"/>
    <property type="evidence" value="ECO:0007669"/>
    <property type="project" value="InterPro"/>
</dbReference>
<accession>A0A0H2MJZ6</accession>
<evidence type="ECO:0000256" key="2">
    <source>
        <dbReference type="ARBA" id="ARBA00008520"/>
    </source>
</evidence>
<dbReference type="GO" id="GO:0030975">
    <property type="term" value="F:thiamine binding"/>
    <property type="evidence" value="ECO:0007669"/>
    <property type="project" value="InterPro"/>
</dbReference>
<protein>
    <recommendedName>
        <fullName evidence="3">Thiamine-binding periplasmic protein</fullName>
    </recommendedName>
</protein>
<dbReference type="EMBL" id="LAQL01000006">
    <property type="protein sequence ID" value="KLN61067.1"/>
    <property type="molecule type" value="Genomic_DNA"/>
</dbReference>
<evidence type="ECO:0000256" key="1">
    <source>
        <dbReference type="ARBA" id="ARBA00004418"/>
    </source>
</evidence>
<evidence type="ECO:0000256" key="4">
    <source>
        <dbReference type="ARBA" id="ARBA00022448"/>
    </source>
</evidence>
<dbReference type="NCBIfam" id="TIGR01254">
    <property type="entry name" value="sfuA"/>
    <property type="match status" value="1"/>
</dbReference>
<evidence type="ECO:0000256" key="3">
    <source>
        <dbReference type="ARBA" id="ARBA00019815"/>
    </source>
</evidence>
<comment type="caution">
    <text evidence="8">The sequence shown here is derived from an EMBL/GenBank/DDBJ whole genome shotgun (WGS) entry which is preliminary data.</text>
</comment>
<feature type="chain" id="PRO_5002597043" description="Thiamine-binding periplasmic protein" evidence="7">
    <location>
        <begin position="24"/>
        <end position="338"/>
    </location>
</feature>